<proteinExistence type="predicted"/>
<sequence>MLPFFNGQFNPFKPVVLSSKDLALIDSLIIDSLKNLNPGNSLEILLLTDEELEKYDEKLADERLKKLNTRLRQFVNGLKFVVDDKQVRILLHNFVDEEKLRAHFIRKSEALLPIESRKDILSQITKAIITYSEGDLFIDALTDEQVACANGRLKQIPQILLGDGDLGENYKRVNRLVEYLDQLSHTNNMNIADWMKFYQFPQFYYNYHEPDQRFTGISSLPIRYQIHCPKQHVSQLFKTLKADANSYSMPEQIFLLEILWKLKSHDYIVHGGGKLIKNKKYATSAGGIVKKIEDLLATKIDFQENSTIAGFRQKAQELLQDIGDELKHKKTAQTSKSFGWWGHRDQTTITLYNEILDITNHVTPSILEHAVLRKTLSKLQSHRYIINGLGKTVAGKKYTTSAGNIVEKIEIFLDKRINYKNLVEVEHLQEEAQELLRGIINELSGKTISTTGYCFNLGGRAPSTAKLYSEILDICSNHCIIAGNTARLTT</sequence>
<gene>
    <name evidence="1" type="ORF">Lbru_1622</name>
</gene>
<dbReference type="EMBL" id="LNXV01000013">
    <property type="protein sequence ID" value="KTC83799.1"/>
    <property type="molecule type" value="Genomic_DNA"/>
</dbReference>
<accession>A0A0W0SK73</accession>
<organism evidence="1 2">
    <name type="scientific">Legionella brunensis</name>
    <dbReference type="NCBI Taxonomy" id="29422"/>
    <lineage>
        <taxon>Bacteria</taxon>
        <taxon>Pseudomonadati</taxon>
        <taxon>Pseudomonadota</taxon>
        <taxon>Gammaproteobacteria</taxon>
        <taxon>Legionellales</taxon>
        <taxon>Legionellaceae</taxon>
        <taxon>Legionella</taxon>
    </lineage>
</organism>
<dbReference type="Proteomes" id="UP000054742">
    <property type="component" value="Unassembled WGS sequence"/>
</dbReference>
<evidence type="ECO:0000313" key="1">
    <source>
        <dbReference type="EMBL" id="KTC83799.1"/>
    </source>
</evidence>
<reference evidence="1 2" key="1">
    <citation type="submission" date="2015-11" db="EMBL/GenBank/DDBJ databases">
        <title>Genomic analysis of 38 Legionella species identifies large and diverse effector repertoires.</title>
        <authorList>
            <person name="Burstein D."/>
            <person name="Amaro F."/>
            <person name="Zusman T."/>
            <person name="Lifshitz Z."/>
            <person name="Cohen O."/>
            <person name="Gilbert J.A."/>
            <person name="Pupko T."/>
            <person name="Shuman H.A."/>
            <person name="Segal G."/>
        </authorList>
    </citation>
    <scope>NUCLEOTIDE SEQUENCE [LARGE SCALE GENOMIC DNA]</scope>
    <source>
        <strain evidence="1 2">ATCC 43878</strain>
    </source>
</reference>
<evidence type="ECO:0000313" key="2">
    <source>
        <dbReference type="Proteomes" id="UP000054742"/>
    </source>
</evidence>
<dbReference type="PATRIC" id="fig|29422.6.peg.1721"/>
<comment type="caution">
    <text evidence="1">The sequence shown here is derived from an EMBL/GenBank/DDBJ whole genome shotgun (WGS) entry which is preliminary data.</text>
</comment>
<keyword evidence="2" id="KW-1185">Reference proteome</keyword>
<dbReference type="AlphaFoldDB" id="A0A0W0SK73"/>
<name>A0A0W0SK73_9GAMM</name>
<protein>
    <submittedName>
        <fullName evidence="1">Uncharacterized protein</fullName>
    </submittedName>
</protein>